<dbReference type="Proteomes" id="UP000199518">
    <property type="component" value="Unassembled WGS sequence"/>
</dbReference>
<keyword evidence="1" id="KW-1133">Transmembrane helix</keyword>
<dbReference type="InterPro" id="IPR012373">
    <property type="entry name" value="Ferrdict_sens_TM"/>
</dbReference>
<name>A0A1I3MZK7_9PLAN</name>
<dbReference type="PANTHER" id="PTHR30273:SF2">
    <property type="entry name" value="PROTEIN FECR"/>
    <property type="match status" value="1"/>
</dbReference>
<sequence length="585" mass="64023">MSLSKENDKPDNDQHLEFLEWVVRYQDGALTPAEVAKLSESISQDPAKRKLFRRMQIRTTAIHDLLRLEAFGQSNRLLDHELQVSISPEEVPFAAGRLARHKILASRRRTFLLTGATTLALLVLFGVMTWKWPGPSPAMTQLPAPAADAQQVILVEEIRAKFFGQGTLNSGDVVQPLQDYLLQSGLVKLRFPSGAIAILEAPSIFQVATQDRLVLNTGACSVHAPPGAEGFEVITPLTKVVDRGTRFYVRVQENNETEVHVIEGAADLYPTATASVDPLIADASGAVRRPADAEATRLTNGEAIRVGGFLDSSGQRMKFHSETYRAQLPDRLVDYQASYTPQGTADELTSVTVQRNGQLHSYSAEELIPIEVASFRADSTPDANGYLCGFQNKPDRPEEWLEDRKLATGLINFGGQPAPLAGRPVSNSHSEETPGLGIRFLTPVVNHAGPDLVLFEIQSFSNQPDGDPFHIYPLADRTDLKPFTVTKFDLTMDSPAAREVAPLWSHRFPTSIGSLAELKEAESPIKVDVSPLHFHVIGVGIDLSDLGFAEGDEVNELFLQHAADEKASKLDPVFIAGLPPLIPDK</sequence>
<dbReference type="AlphaFoldDB" id="A0A1I3MZK7"/>
<dbReference type="GO" id="GO:0016989">
    <property type="term" value="F:sigma factor antagonist activity"/>
    <property type="evidence" value="ECO:0007669"/>
    <property type="project" value="TreeGrafter"/>
</dbReference>
<dbReference type="PANTHER" id="PTHR30273">
    <property type="entry name" value="PERIPLASMIC SIGNAL SENSOR AND SIGMA FACTOR ACTIVATOR FECR-RELATED"/>
    <property type="match status" value="1"/>
</dbReference>
<dbReference type="STRING" id="1576369.SAMN05421753_114159"/>
<reference evidence="4" key="1">
    <citation type="submission" date="2016-10" db="EMBL/GenBank/DDBJ databases">
        <authorList>
            <person name="Varghese N."/>
            <person name="Submissions S."/>
        </authorList>
    </citation>
    <scope>NUCLEOTIDE SEQUENCE [LARGE SCALE GENOMIC DNA]</scope>
    <source>
        <strain evidence="4">DSM 26348</strain>
    </source>
</reference>
<dbReference type="RefSeq" id="WP_175517646.1">
    <property type="nucleotide sequence ID" value="NZ_FOQD01000014.1"/>
</dbReference>
<dbReference type="EMBL" id="FOQD01000014">
    <property type="protein sequence ID" value="SFJ02419.1"/>
    <property type="molecule type" value="Genomic_DNA"/>
</dbReference>
<gene>
    <name evidence="3" type="ORF">SAMN05421753_114159</name>
</gene>
<dbReference type="InterPro" id="IPR006860">
    <property type="entry name" value="FecR"/>
</dbReference>
<keyword evidence="1" id="KW-0472">Membrane</keyword>
<feature type="domain" description="FecR protein" evidence="2">
    <location>
        <begin position="189"/>
        <end position="266"/>
    </location>
</feature>
<protein>
    <submittedName>
        <fullName evidence="3">FecR protein</fullName>
    </submittedName>
</protein>
<dbReference type="Gene3D" id="2.60.120.1440">
    <property type="match status" value="1"/>
</dbReference>
<evidence type="ECO:0000256" key="1">
    <source>
        <dbReference type="SAM" id="Phobius"/>
    </source>
</evidence>
<accession>A0A1I3MZK7</accession>
<evidence type="ECO:0000313" key="4">
    <source>
        <dbReference type="Proteomes" id="UP000199518"/>
    </source>
</evidence>
<feature type="transmembrane region" description="Helical" evidence="1">
    <location>
        <begin position="110"/>
        <end position="132"/>
    </location>
</feature>
<keyword evidence="4" id="KW-1185">Reference proteome</keyword>
<evidence type="ECO:0000313" key="3">
    <source>
        <dbReference type="EMBL" id="SFJ02419.1"/>
    </source>
</evidence>
<keyword evidence="1" id="KW-0812">Transmembrane</keyword>
<organism evidence="3 4">
    <name type="scientific">Planctomicrobium piriforme</name>
    <dbReference type="NCBI Taxonomy" id="1576369"/>
    <lineage>
        <taxon>Bacteria</taxon>
        <taxon>Pseudomonadati</taxon>
        <taxon>Planctomycetota</taxon>
        <taxon>Planctomycetia</taxon>
        <taxon>Planctomycetales</taxon>
        <taxon>Planctomycetaceae</taxon>
        <taxon>Planctomicrobium</taxon>
    </lineage>
</organism>
<evidence type="ECO:0000259" key="2">
    <source>
        <dbReference type="Pfam" id="PF04773"/>
    </source>
</evidence>
<dbReference type="Pfam" id="PF04773">
    <property type="entry name" value="FecR"/>
    <property type="match status" value="1"/>
</dbReference>
<proteinExistence type="predicted"/>